<name>A0A1R0GYC0_9FUNG</name>
<evidence type="ECO:0000256" key="2">
    <source>
        <dbReference type="PROSITE-ProRule" id="PRU00192"/>
    </source>
</evidence>
<accession>A0A1R0GYC0</accession>
<feature type="non-terminal residue" evidence="5">
    <location>
        <position position="191"/>
    </location>
</feature>
<dbReference type="Pfam" id="PF14604">
    <property type="entry name" value="SH3_9"/>
    <property type="match status" value="1"/>
</dbReference>
<proteinExistence type="predicted"/>
<keyword evidence="6" id="KW-1185">Reference proteome</keyword>
<dbReference type="InterPro" id="IPR001452">
    <property type="entry name" value="SH3_domain"/>
</dbReference>
<comment type="caution">
    <text evidence="5">The sequence shown here is derived from an EMBL/GenBank/DDBJ whole genome shotgun (WGS) entry which is preliminary data.</text>
</comment>
<dbReference type="SMART" id="SM00326">
    <property type="entry name" value="SH3"/>
    <property type="match status" value="2"/>
</dbReference>
<sequence length="191" mass="21271">MPYSKVCRAIYQYSAQDSEELTIYEDQLFFIIEETEPGWIKVKARDPTDDNIPIGIVPTSYLEELDVLAHAVCIYDYSYTEDEETSMTENETVDILDDEDPDWVLIKSKAGIGFVPKSYLEILDNNKPEAGNNETIGIIKSTPIVKNPSSQPVIPDPPPPPQSIENQKSIAAPNNKPPHVPKPSIPPPPPP</sequence>
<dbReference type="Proteomes" id="UP000187455">
    <property type="component" value="Unassembled WGS sequence"/>
</dbReference>
<evidence type="ECO:0000259" key="4">
    <source>
        <dbReference type="PROSITE" id="PS50002"/>
    </source>
</evidence>
<dbReference type="Gene3D" id="2.30.30.40">
    <property type="entry name" value="SH3 Domains"/>
    <property type="match status" value="2"/>
</dbReference>
<feature type="domain" description="SH3" evidence="4">
    <location>
        <begin position="68"/>
        <end position="125"/>
    </location>
</feature>
<dbReference type="InterPro" id="IPR036028">
    <property type="entry name" value="SH3-like_dom_sf"/>
</dbReference>
<dbReference type="EMBL" id="LSSL01002122">
    <property type="protein sequence ID" value="OLY81838.1"/>
    <property type="molecule type" value="Genomic_DNA"/>
</dbReference>
<feature type="domain" description="SH3" evidence="4">
    <location>
        <begin position="2"/>
        <end position="67"/>
    </location>
</feature>
<reference evidence="5 6" key="1">
    <citation type="journal article" date="2016" name="Mol. Biol. Evol.">
        <title>Genome-Wide Survey of Gut Fungi (Harpellales) Reveals the First Horizontally Transferred Ubiquitin Gene from a Mosquito Host.</title>
        <authorList>
            <person name="Wang Y."/>
            <person name="White M.M."/>
            <person name="Kvist S."/>
            <person name="Moncalvo J.M."/>
        </authorList>
    </citation>
    <scope>NUCLEOTIDE SEQUENCE [LARGE SCALE GENOMIC DNA]</scope>
    <source>
        <strain evidence="5 6">ALG-7-W6</strain>
    </source>
</reference>
<organism evidence="5 6">
    <name type="scientific">Smittium mucronatum</name>
    <dbReference type="NCBI Taxonomy" id="133383"/>
    <lineage>
        <taxon>Eukaryota</taxon>
        <taxon>Fungi</taxon>
        <taxon>Fungi incertae sedis</taxon>
        <taxon>Zoopagomycota</taxon>
        <taxon>Kickxellomycotina</taxon>
        <taxon>Harpellomycetes</taxon>
        <taxon>Harpellales</taxon>
        <taxon>Legeriomycetaceae</taxon>
        <taxon>Smittium</taxon>
    </lineage>
</organism>
<dbReference type="STRING" id="133383.A0A1R0GYC0"/>
<protein>
    <submittedName>
        <fullName evidence="5">Actin cytoskeleton-regulatory complex protein sla1</fullName>
    </submittedName>
</protein>
<dbReference type="PROSITE" id="PS50002">
    <property type="entry name" value="SH3"/>
    <property type="match status" value="2"/>
</dbReference>
<evidence type="ECO:0000256" key="1">
    <source>
        <dbReference type="ARBA" id="ARBA00022443"/>
    </source>
</evidence>
<dbReference type="OrthoDB" id="5971719at2759"/>
<keyword evidence="1 2" id="KW-0728">SH3 domain</keyword>
<feature type="compositionally biased region" description="Pro residues" evidence="3">
    <location>
        <begin position="175"/>
        <end position="191"/>
    </location>
</feature>
<gene>
    <name evidence="5" type="ORF">AYI68_g4049</name>
</gene>
<dbReference type="PANTHER" id="PTHR15735">
    <property type="entry name" value="FCH AND DOUBLE SH3 DOMAINS PROTEIN"/>
    <property type="match status" value="1"/>
</dbReference>
<dbReference type="Pfam" id="PF00018">
    <property type="entry name" value="SH3_1"/>
    <property type="match status" value="1"/>
</dbReference>
<dbReference type="SUPFAM" id="SSF50044">
    <property type="entry name" value="SH3-domain"/>
    <property type="match status" value="2"/>
</dbReference>
<dbReference type="AlphaFoldDB" id="A0A1R0GYC0"/>
<evidence type="ECO:0000313" key="6">
    <source>
        <dbReference type="Proteomes" id="UP000187455"/>
    </source>
</evidence>
<evidence type="ECO:0000313" key="5">
    <source>
        <dbReference type="EMBL" id="OLY81838.1"/>
    </source>
</evidence>
<dbReference type="PANTHER" id="PTHR15735:SF21">
    <property type="entry name" value="PROTEIN NERVOUS WRECK"/>
    <property type="match status" value="1"/>
</dbReference>
<feature type="region of interest" description="Disordered" evidence="3">
    <location>
        <begin position="144"/>
        <end position="191"/>
    </location>
</feature>
<evidence type="ECO:0000256" key="3">
    <source>
        <dbReference type="SAM" id="MobiDB-lite"/>
    </source>
</evidence>